<evidence type="ECO:0000313" key="1">
    <source>
        <dbReference type="EMBL" id="KAI5077178.1"/>
    </source>
</evidence>
<reference evidence="1" key="1">
    <citation type="submission" date="2021-01" db="EMBL/GenBank/DDBJ databases">
        <title>Adiantum capillus-veneris genome.</title>
        <authorList>
            <person name="Fang Y."/>
            <person name="Liao Q."/>
        </authorList>
    </citation>
    <scope>NUCLEOTIDE SEQUENCE</scope>
    <source>
        <strain evidence="1">H3</strain>
        <tissue evidence="1">Leaf</tissue>
    </source>
</reference>
<proteinExistence type="predicted"/>
<name>A0A9D4V0R5_ADICA</name>
<comment type="caution">
    <text evidence="1">The sequence shown here is derived from an EMBL/GenBank/DDBJ whole genome shotgun (WGS) entry which is preliminary data.</text>
</comment>
<dbReference type="AlphaFoldDB" id="A0A9D4V0R5"/>
<accession>A0A9D4V0R5</accession>
<sequence>MVIYLCISFPLLVLKSLAVLLILETVLNLLLIIDAFTTNSSNDYFETLSASPRTENLHEVVSESGDLGSSSSLVGSPNLAFKKISPKAKLKKSPKSAQKALSIARGMATVRGRTPLSSSGISTPSVGVSRSLGLASIKEEPRPIVDSFESQLALNQSTPKLLISELADAINYRFVFVGKVLAKYGTYKIQKANYSKFLKADLVDKVAHHTITFVVTENYIEQFVNTFVVGDFLCMEGPVVRKKNPSDGGTCQLALYADVTTSIVKAPSFDFVLTLFLEHKIKDLVSSWTSSIEDGVPTVAFTVIKVENMAKSDGSSGTRLIVDDGLADATTSIVKAPSFDFVLTLFPEHKIKDLVSSWTSSIEDGVPTVAFTVIKVENMAKSDGSSGTRLIVADGLTDVDRATISFYTQL</sequence>
<gene>
    <name evidence="1" type="ORF">GOP47_0007002</name>
</gene>
<protein>
    <submittedName>
        <fullName evidence="1">Uncharacterized protein</fullName>
    </submittedName>
</protein>
<keyword evidence="2" id="KW-1185">Reference proteome</keyword>
<dbReference type="EMBL" id="JABFUD020000007">
    <property type="protein sequence ID" value="KAI5077178.1"/>
    <property type="molecule type" value="Genomic_DNA"/>
</dbReference>
<organism evidence="1 2">
    <name type="scientific">Adiantum capillus-veneris</name>
    <name type="common">Maidenhair fern</name>
    <dbReference type="NCBI Taxonomy" id="13818"/>
    <lineage>
        <taxon>Eukaryota</taxon>
        <taxon>Viridiplantae</taxon>
        <taxon>Streptophyta</taxon>
        <taxon>Embryophyta</taxon>
        <taxon>Tracheophyta</taxon>
        <taxon>Polypodiopsida</taxon>
        <taxon>Polypodiidae</taxon>
        <taxon>Polypodiales</taxon>
        <taxon>Pteridineae</taxon>
        <taxon>Pteridaceae</taxon>
        <taxon>Vittarioideae</taxon>
        <taxon>Adiantum</taxon>
    </lineage>
</organism>
<evidence type="ECO:0000313" key="2">
    <source>
        <dbReference type="Proteomes" id="UP000886520"/>
    </source>
</evidence>
<dbReference type="Proteomes" id="UP000886520">
    <property type="component" value="Chromosome 7"/>
</dbReference>